<organism evidence="6 7">
    <name type="scientific">Cymbomonas tetramitiformis</name>
    <dbReference type="NCBI Taxonomy" id="36881"/>
    <lineage>
        <taxon>Eukaryota</taxon>
        <taxon>Viridiplantae</taxon>
        <taxon>Chlorophyta</taxon>
        <taxon>Pyramimonadophyceae</taxon>
        <taxon>Pyramimonadales</taxon>
        <taxon>Pyramimonadaceae</taxon>
        <taxon>Cymbomonas</taxon>
    </lineage>
</organism>
<evidence type="ECO:0000256" key="2">
    <source>
        <dbReference type="ARBA" id="ARBA00022837"/>
    </source>
</evidence>
<dbReference type="InterPro" id="IPR014710">
    <property type="entry name" value="RmlC-like_jellyroll"/>
</dbReference>
<dbReference type="InterPro" id="IPR002048">
    <property type="entry name" value="EF_hand_dom"/>
</dbReference>
<name>A0AAE0GW09_9CHLO</name>
<gene>
    <name evidence="6" type="ORF">CYMTET_7179</name>
</gene>
<keyword evidence="7" id="KW-1185">Reference proteome</keyword>
<feature type="domain" description="EF-hand" evidence="5">
    <location>
        <begin position="173"/>
        <end position="208"/>
    </location>
</feature>
<dbReference type="Proteomes" id="UP001190700">
    <property type="component" value="Unassembled WGS sequence"/>
</dbReference>
<feature type="region of interest" description="Disordered" evidence="3">
    <location>
        <begin position="644"/>
        <end position="688"/>
    </location>
</feature>
<keyword evidence="1" id="KW-0677">Repeat</keyword>
<keyword evidence="2" id="KW-0106">Calcium</keyword>
<dbReference type="Gene3D" id="1.10.238.10">
    <property type="entry name" value="EF-hand"/>
    <property type="match status" value="2"/>
</dbReference>
<reference evidence="6 7" key="1">
    <citation type="journal article" date="2015" name="Genome Biol. Evol.">
        <title>Comparative Genomics of a Bacterivorous Green Alga Reveals Evolutionary Causalities and Consequences of Phago-Mixotrophic Mode of Nutrition.</title>
        <authorList>
            <person name="Burns J.A."/>
            <person name="Paasch A."/>
            <person name="Narechania A."/>
            <person name="Kim E."/>
        </authorList>
    </citation>
    <scope>NUCLEOTIDE SEQUENCE [LARGE SCALE GENOMIC DNA]</scope>
    <source>
        <strain evidence="6 7">PLY_AMNH</strain>
    </source>
</reference>
<dbReference type="InterPro" id="IPR018247">
    <property type="entry name" value="EF_Hand_1_Ca_BS"/>
</dbReference>
<evidence type="ECO:0000259" key="5">
    <source>
        <dbReference type="PROSITE" id="PS50222"/>
    </source>
</evidence>
<dbReference type="GO" id="GO:0005509">
    <property type="term" value="F:calcium ion binding"/>
    <property type="evidence" value="ECO:0007669"/>
    <property type="project" value="InterPro"/>
</dbReference>
<evidence type="ECO:0000259" key="4">
    <source>
        <dbReference type="PROSITE" id="PS50042"/>
    </source>
</evidence>
<dbReference type="PROSITE" id="PS00018">
    <property type="entry name" value="EF_HAND_1"/>
    <property type="match status" value="4"/>
</dbReference>
<dbReference type="CDD" id="cd00038">
    <property type="entry name" value="CAP_ED"/>
    <property type="match status" value="1"/>
</dbReference>
<evidence type="ECO:0000256" key="3">
    <source>
        <dbReference type="SAM" id="MobiDB-lite"/>
    </source>
</evidence>
<feature type="domain" description="Cyclic nucleotide-binding" evidence="4">
    <location>
        <begin position="279"/>
        <end position="337"/>
    </location>
</feature>
<feature type="region of interest" description="Disordered" evidence="3">
    <location>
        <begin position="734"/>
        <end position="760"/>
    </location>
</feature>
<proteinExistence type="predicted"/>
<dbReference type="AlphaFoldDB" id="A0AAE0GW09"/>
<dbReference type="InterPro" id="IPR050145">
    <property type="entry name" value="Centrin_CML-like"/>
</dbReference>
<dbReference type="Pfam" id="PF13499">
    <property type="entry name" value="EF-hand_7"/>
    <property type="match status" value="2"/>
</dbReference>
<accession>A0AAE0GW09</accession>
<evidence type="ECO:0000313" key="7">
    <source>
        <dbReference type="Proteomes" id="UP001190700"/>
    </source>
</evidence>
<dbReference type="EMBL" id="LGRX02001930">
    <property type="protein sequence ID" value="KAK3285208.1"/>
    <property type="molecule type" value="Genomic_DNA"/>
</dbReference>
<dbReference type="SMART" id="SM00054">
    <property type="entry name" value="EFh"/>
    <property type="match status" value="4"/>
</dbReference>
<evidence type="ECO:0008006" key="8">
    <source>
        <dbReference type="Google" id="ProtNLM"/>
    </source>
</evidence>
<feature type="domain" description="Cyclic nucleotide-binding" evidence="4">
    <location>
        <begin position="358"/>
        <end position="494"/>
    </location>
</feature>
<dbReference type="FunFam" id="1.10.238.10:FF:000001">
    <property type="entry name" value="Calmodulin 1"/>
    <property type="match status" value="1"/>
</dbReference>
<feature type="domain" description="EF-hand" evidence="5">
    <location>
        <begin position="216"/>
        <end position="251"/>
    </location>
</feature>
<dbReference type="InterPro" id="IPR000595">
    <property type="entry name" value="cNMP-bd_dom"/>
</dbReference>
<evidence type="ECO:0000313" key="6">
    <source>
        <dbReference type="EMBL" id="KAK3285208.1"/>
    </source>
</evidence>
<dbReference type="PANTHER" id="PTHR23050">
    <property type="entry name" value="CALCIUM BINDING PROTEIN"/>
    <property type="match status" value="1"/>
</dbReference>
<feature type="compositionally biased region" description="Polar residues" evidence="3">
    <location>
        <begin position="835"/>
        <end position="846"/>
    </location>
</feature>
<dbReference type="PROSITE" id="PS50222">
    <property type="entry name" value="EF_HAND_2"/>
    <property type="match status" value="4"/>
</dbReference>
<protein>
    <recommendedName>
        <fullName evidence="8">Calmodulin</fullName>
    </recommendedName>
</protein>
<feature type="domain" description="EF-hand" evidence="5">
    <location>
        <begin position="252"/>
        <end position="287"/>
    </location>
</feature>
<feature type="region of interest" description="Disordered" evidence="3">
    <location>
        <begin position="835"/>
        <end position="864"/>
    </location>
</feature>
<comment type="caution">
    <text evidence="6">The sequence shown here is derived from an EMBL/GenBank/DDBJ whole genome shotgun (WGS) entry which is preliminary data.</text>
</comment>
<evidence type="ECO:0000256" key="1">
    <source>
        <dbReference type="ARBA" id="ARBA00022737"/>
    </source>
</evidence>
<dbReference type="InterPro" id="IPR018490">
    <property type="entry name" value="cNMP-bd_dom_sf"/>
</dbReference>
<dbReference type="SUPFAM" id="SSF51206">
    <property type="entry name" value="cAMP-binding domain-like"/>
    <property type="match status" value="1"/>
</dbReference>
<dbReference type="InterPro" id="IPR011992">
    <property type="entry name" value="EF-hand-dom_pair"/>
</dbReference>
<feature type="domain" description="EF-hand" evidence="5">
    <location>
        <begin position="137"/>
        <end position="172"/>
    </location>
</feature>
<dbReference type="Gene3D" id="2.60.120.10">
    <property type="entry name" value="Jelly Rolls"/>
    <property type="match status" value="1"/>
</dbReference>
<dbReference type="PROSITE" id="PS50042">
    <property type="entry name" value="CNMP_BINDING_3"/>
    <property type="match status" value="2"/>
</dbReference>
<dbReference type="SUPFAM" id="SSF47473">
    <property type="entry name" value="EF-hand"/>
    <property type="match status" value="1"/>
</dbReference>
<sequence length="877" mass="96207">MDRAALLGKLSSKATSVTTKFWSHHGAVAAIYKPPAARTRTDVVNILEAIQALPIFNGLDASISRNLCYIMLLQSVRKGSSLYFGEPLSAPTGKEEQRKGTTPEFPHRCYTLVLGGKAKFLRTDVEKAVKHELTEEERDAEILRMFQEIDEDGSGEVEPDEIVQSLKKQGVSITEQEVKKMITIFDPNGDGSIDLEEFSGVMKSNPEAKDWFSQLKEQKAMQDVFKEIDVDGSGEIDVDELITAMKAFGLDLPDEQVQEMFNEADIDGGGSIGFEEFVGILKSTSADDSDSLERNLTSGDMIGDGAFTEGTPLEQGALTATERCDLLMLDRSEFERVCKEGFDGQLEQKKALLAQLPHFAGCTEDNLRNLALCSLKTERPRGARICVQGEPSEEMYLIMEGECCITHEVNIEASEEAVDNGGAMPSLGPGQIRRKARSRRPKTMKVSILLSRLMPGEICGELPALEEVLNQDTVVTAAPCSLICMHRLDLQKFMPQADYHNMRSQAGTREKWRQRKRADTTEVVKKRVALGGDLLLGQGVVDAQVPPTPPGMPSGFHVPEEPMGGLPPKPPKLELARIAQKERFSKLTAVPSATLYYHNGEVMKSAVQAMEQRETTTPRKRILAREQMAKLADENLVSSMNWAQHISPPMSPSHGSPKEPLSPSTTARSDHAKQPPTEQLSVESLPQPKHNMLLSDIAMLRDFRHRSLTGHASGATSPNPYFRRFIVKNSLKRVPQNHPDKGGYRRGKVASARSSPNLPTLEPLQIPIAQSSHFPASLPRTKTGEVLRPRNGLPSVTAAVLQANDAALVPEIEEKVSQESIDPFVNTIPVAPWGNQETITSRSSPRGESPRDGGGFFLTSDAAPVSGNLSMAEPEIV</sequence>